<organism evidence="4 5">
    <name type="scientific">Naganishia liquefaciens</name>
    <dbReference type="NCBI Taxonomy" id="104408"/>
    <lineage>
        <taxon>Eukaryota</taxon>
        <taxon>Fungi</taxon>
        <taxon>Dikarya</taxon>
        <taxon>Basidiomycota</taxon>
        <taxon>Agaricomycotina</taxon>
        <taxon>Tremellomycetes</taxon>
        <taxon>Filobasidiales</taxon>
        <taxon>Filobasidiaceae</taxon>
        <taxon>Naganishia</taxon>
    </lineage>
</organism>
<feature type="compositionally biased region" description="Polar residues" evidence="1">
    <location>
        <begin position="1251"/>
        <end position="1267"/>
    </location>
</feature>
<feature type="region of interest" description="Disordered" evidence="1">
    <location>
        <begin position="1024"/>
        <end position="1043"/>
    </location>
</feature>
<dbReference type="CDD" id="cd00821">
    <property type="entry name" value="PH"/>
    <property type="match status" value="1"/>
</dbReference>
<proteinExistence type="predicted"/>
<feature type="compositionally biased region" description="Gly residues" evidence="1">
    <location>
        <begin position="474"/>
        <end position="483"/>
    </location>
</feature>
<dbReference type="InterPro" id="IPR001849">
    <property type="entry name" value="PH_domain"/>
</dbReference>
<keyword evidence="5" id="KW-1185">Reference proteome</keyword>
<reference evidence="4" key="1">
    <citation type="submission" date="2020-07" db="EMBL/GenBank/DDBJ databases">
        <title>Draft Genome Sequence of a Deep-Sea Yeast, Naganishia (Cryptococcus) liquefaciens strain N6.</title>
        <authorList>
            <person name="Han Y.W."/>
            <person name="Kajitani R."/>
            <person name="Morimoto H."/>
            <person name="Parhat M."/>
            <person name="Tsubouchi H."/>
            <person name="Bakenova O."/>
            <person name="Ogata M."/>
            <person name="Argunhan B."/>
            <person name="Aoki R."/>
            <person name="Kajiwara S."/>
            <person name="Itoh T."/>
            <person name="Iwasaki H."/>
        </authorList>
    </citation>
    <scope>NUCLEOTIDE SEQUENCE</scope>
    <source>
        <strain evidence="4">N6</strain>
    </source>
</reference>
<dbReference type="InterPro" id="IPR058155">
    <property type="entry name" value="Skg3/CAF120-like_PH"/>
</dbReference>
<feature type="compositionally biased region" description="Low complexity" evidence="1">
    <location>
        <begin position="213"/>
        <end position="229"/>
    </location>
</feature>
<feature type="compositionally biased region" description="Basic and acidic residues" evidence="1">
    <location>
        <begin position="53"/>
        <end position="62"/>
    </location>
</feature>
<protein>
    <recommendedName>
        <fullName evidence="6">PH domain-containing protein</fullName>
    </recommendedName>
</protein>
<feature type="region of interest" description="Disordered" evidence="1">
    <location>
        <begin position="1"/>
        <end position="232"/>
    </location>
</feature>
<evidence type="ECO:0000259" key="3">
    <source>
        <dbReference type="Pfam" id="PF25381"/>
    </source>
</evidence>
<dbReference type="InterPro" id="IPR011993">
    <property type="entry name" value="PH-like_dom_sf"/>
</dbReference>
<feature type="compositionally biased region" description="Polar residues" evidence="1">
    <location>
        <begin position="795"/>
        <end position="804"/>
    </location>
</feature>
<evidence type="ECO:0000313" key="4">
    <source>
        <dbReference type="EMBL" id="GHJ86643.1"/>
    </source>
</evidence>
<feature type="region of interest" description="Disordered" evidence="1">
    <location>
        <begin position="953"/>
        <end position="1019"/>
    </location>
</feature>
<dbReference type="Proteomes" id="UP000620104">
    <property type="component" value="Unassembled WGS sequence"/>
</dbReference>
<dbReference type="SUPFAM" id="SSF50729">
    <property type="entry name" value="PH domain-like"/>
    <property type="match status" value="1"/>
</dbReference>
<sequence length="1573" mass="170028">MFSRQRTSSISSGVDRIAQGRPSLADQPPYNDADDDNPEPSEKRRKSFMGIHFHRDKDKAGKDVSAGPAPVSARQGRQSMDQQRTASFTREPVRNSMSDVARPARLQTHGHADASPHAGHRIVSQPSFPSFRMPGVDDGAARPDHPEQRERAMSSTSASQGPMHGRENMNGGSFAVARGSPASHDTSLPVAPQSAQPFQQTLPARHASPPPTTTTMDSRSPRTSSSSRSGNRALTHVLQSYIDLNTVQANKLYASSPPELEMIFARQTNGSPPKKGPPGSITNDWDKIWLQLTGTSLSIWSMKETADAAKRGERIPPTYHNITDSTIELLNPLPAPPHRGNSKPYPFCFSLNTAGSNRILLSCPSEEIRTHFVSALRLSAWEKSRLEEIYTGHLLRTFITGGRRAPVVPPGAERPTWNEPDVGLVGGKMEGWVRVRVMGTIEWKRLWMVLSSPAIREGAEKPVTEKKRKSLFSFGGGSGGGGGQEKRGDEKGGQGGGGVASTRQAGIPESQGPSALFYRDAPVRGKAAKHMPPNEPLLEITHVTQAYAVYPEQTEVIPMSNLLKVSGRISGELVVVEGRPRLSGWAMIMCERQEQETAVPANQPIVCDMLRWAIGFHDAFGLYGRPKHYSWDKTDPASLFFGYQDRGPNRLFLETAQAATIDPNLDNIAQARQIYADMVSQRMHDDFQSSRTTTPSQYSHTSRDTQRPPVASGSHSSLNLARQAAEQPAPLENHREQAQEEEQLSSDEEEGQYEDHASGRQYRPAQDPEVQSGQMMPPRADTLTPITERSDVASRKTSIGTMNTLDRARGMGGSQSSAKGTGQQGSGSGSSHLGRNPSTGTRLVEPMVVEEVLTLSPTGSAHPQPAAEDANVQNRESVGQENLPGQAEPNARDYARPASDALGLEVSAPKAERELTEVVAPKPQKPSDAFNEDTVLQDNAYLLDQIALASSPEKPQRYLSPIGVQSEGSPDNLSNVSPSLDRSTRSLLGRKPSGARAMPPKRQVSGASQPSLQSVEDEKPVALADPLPIPRNDTHHGIAPSPSLNADAMAALTFLDEDSPRPKAELASSQTVRHSSPEQKDDNKPGYRSSFAPSKAAQDRRTRAQEAEKHRDNVRTKPGVRRAPMGRKQTDWSASSSDDEDSEGGQESDSESDEADARGTGTAPPSRPTSGFDSRSRNNSRNPLPQAASQTTLGRGILPTPADQPGRIPRNLPPIPGTRAASSAHPEHRSRPGTMVENVRSASWAEPPQYGQLSGRNSPLSASVYHSNNEDVRHAPAAYRPPPRTSNMWNSDLDAPHLGLDPNDHSQKFIQLEPENAQMTKAFTPHGLLQAGLQDREDRSAKRQEENAKETGSSLVNVPNKPPPPQAGLLGAITAHERDRKAPGGIGAALTERERDRRLAEERQRQIDDLQMLQRQTMFGQSASPGADFSRPMSAYGGSTAGMPFPMQMSNPSMMWGMANPYTAQAMMAANMAYQNSLYMAMSAAGSQYGGGTPGGGDAAAVARATSPMMPPPMMPPPMMSPASAYMMPGMNMGYPGYPWGMPPPPPSMMMPAPGGQHGPPPNAMGESQGKGE</sequence>
<accession>A0A8H3TTL2</accession>
<feature type="compositionally biased region" description="Polar residues" evidence="1">
    <location>
        <begin position="689"/>
        <end position="700"/>
    </location>
</feature>
<feature type="compositionally biased region" description="Basic and acidic residues" evidence="1">
    <location>
        <begin position="1075"/>
        <end position="1085"/>
    </location>
</feature>
<feature type="compositionally biased region" description="Polar residues" evidence="1">
    <location>
        <begin position="1168"/>
        <end position="1193"/>
    </location>
</feature>
<feature type="compositionally biased region" description="Polar residues" evidence="1">
    <location>
        <begin position="1005"/>
        <end position="1014"/>
    </location>
</feature>
<evidence type="ECO:0008006" key="6">
    <source>
        <dbReference type="Google" id="ProtNLM"/>
    </source>
</evidence>
<feature type="compositionally biased region" description="Basic and acidic residues" evidence="1">
    <location>
        <begin position="1097"/>
        <end position="1115"/>
    </location>
</feature>
<dbReference type="Gene3D" id="2.30.29.30">
    <property type="entry name" value="Pleckstrin-homology domain (PH domain)/Phosphotyrosine-binding domain (PTB)"/>
    <property type="match status" value="1"/>
</dbReference>
<name>A0A8H3TTL2_9TREE</name>
<feature type="region of interest" description="Disordered" evidence="1">
    <location>
        <begin position="1053"/>
        <end position="1303"/>
    </location>
</feature>
<feature type="region of interest" description="Disordered" evidence="1">
    <location>
        <begin position="1549"/>
        <end position="1573"/>
    </location>
</feature>
<feature type="compositionally biased region" description="Polar residues" evidence="1">
    <location>
        <begin position="75"/>
        <end position="88"/>
    </location>
</feature>
<gene>
    <name evidence="4" type="ORF">NliqN6_3045</name>
</gene>
<evidence type="ECO:0000256" key="1">
    <source>
        <dbReference type="SAM" id="MobiDB-lite"/>
    </source>
</evidence>
<dbReference type="Pfam" id="PF00169">
    <property type="entry name" value="PH"/>
    <property type="match status" value="1"/>
</dbReference>
<dbReference type="Pfam" id="PF25381">
    <property type="entry name" value="PH_26"/>
    <property type="match status" value="1"/>
</dbReference>
<feature type="region of interest" description="Disordered" evidence="1">
    <location>
        <begin position="460"/>
        <end position="515"/>
    </location>
</feature>
<feature type="compositionally biased region" description="Polar residues" evidence="1">
    <location>
        <begin position="193"/>
        <end position="202"/>
    </location>
</feature>
<feature type="compositionally biased region" description="Basic and acidic residues" evidence="1">
    <location>
        <begin position="1334"/>
        <end position="1349"/>
    </location>
</feature>
<feature type="compositionally biased region" description="Polar residues" evidence="1">
    <location>
        <begin position="871"/>
        <end position="880"/>
    </location>
</feature>
<feature type="compositionally biased region" description="Polar residues" evidence="1">
    <location>
        <begin position="1"/>
        <end position="12"/>
    </location>
</feature>
<evidence type="ECO:0000313" key="5">
    <source>
        <dbReference type="Proteomes" id="UP000620104"/>
    </source>
</evidence>
<feature type="region of interest" description="Disordered" evidence="1">
    <location>
        <begin position="1334"/>
        <end position="1363"/>
    </location>
</feature>
<feature type="compositionally biased region" description="Acidic residues" evidence="1">
    <location>
        <begin position="739"/>
        <end position="752"/>
    </location>
</feature>
<feature type="compositionally biased region" description="Basic and acidic residues" evidence="1">
    <location>
        <begin position="139"/>
        <end position="152"/>
    </location>
</feature>
<feature type="compositionally biased region" description="Acidic residues" evidence="1">
    <location>
        <begin position="1137"/>
        <end position="1154"/>
    </location>
</feature>
<feature type="region of interest" description="Disordered" evidence="1">
    <location>
        <begin position="685"/>
        <end position="903"/>
    </location>
</feature>
<dbReference type="EMBL" id="BLZA01000019">
    <property type="protein sequence ID" value="GHJ86643.1"/>
    <property type="molecule type" value="Genomic_DNA"/>
</dbReference>
<dbReference type="OrthoDB" id="5563754at2759"/>
<comment type="caution">
    <text evidence="4">The sequence shown here is derived from an EMBL/GenBank/DDBJ whole genome shotgun (WGS) entry which is preliminary data.</text>
</comment>
<evidence type="ECO:0000259" key="2">
    <source>
        <dbReference type="Pfam" id="PF00169"/>
    </source>
</evidence>
<feature type="domain" description="PH" evidence="2">
    <location>
        <begin position="280"/>
        <end position="378"/>
    </location>
</feature>
<feature type="compositionally biased region" description="Polar residues" evidence="1">
    <location>
        <begin position="966"/>
        <end position="981"/>
    </location>
</feature>
<feature type="domain" description="Skg3/CAF120-like PH-like" evidence="3">
    <location>
        <begin position="428"/>
        <end position="641"/>
    </location>
</feature>